<evidence type="ECO:0000313" key="3">
    <source>
        <dbReference type="Proteomes" id="UP001430954"/>
    </source>
</evidence>
<dbReference type="Pfam" id="PF07963">
    <property type="entry name" value="N_methyl"/>
    <property type="match status" value="1"/>
</dbReference>
<dbReference type="NCBIfam" id="TIGR02532">
    <property type="entry name" value="IV_pilin_GFxxxE"/>
    <property type="match status" value="1"/>
</dbReference>
<dbReference type="EMBL" id="JAINZW010000004">
    <property type="protein sequence ID" value="MBZ4039763.1"/>
    <property type="molecule type" value="Genomic_DNA"/>
</dbReference>
<evidence type="ECO:0000313" key="2">
    <source>
        <dbReference type="EMBL" id="MBZ4039763.1"/>
    </source>
</evidence>
<keyword evidence="1" id="KW-1133">Transmembrane helix</keyword>
<dbReference type="RefSeq" id="WP_223676220.1">
    <property type="nucleotide sequence ID" value="NZ_JAINZW010000004.1"/>
</dbReference>
<evidence type="ECO:0000256" key="1">
    <source>
        <dbReference type="SAM" id="Phobius"/>
    </source>
</evidence>
<name>A0ABS7T7C4_9GAMM</name>
<dbReference type="SUPFAM" id="SSF54523">
    <property type="entry name" value="Pili subunits"/>
    <property type="match status" value="1"/>
</dbReference>
<gene>
    <name evidence="2" type="ORF">K6753_09465</name>
</gene>
<proteinExistence type="predicted"/>
<keyword evidence="1" id="KW-0472">Membrane</keyword>
<accession>A0ABS7T7C4</accession>
<reference evidence="2 3" key="1">
    <citation type="submission" date="2021-09" db="EMBL/GenBank/DDBJ databases">
        <title>Lysobacter sp. 13A isolated from the river sediment.</title>
        <authorList>
            <person name="Liu H."/>
            <person name="Li S."/>
            <person name="Mao S."/>
        </authorList>
    </citation>
    <scope>NUCLEOTIDE SEQUENCE [LARGE SCALE GENOMIC DNA]</scope>
    <source>
        <strain evidence="2 3">13A</strain>
    </source>
</reference>
<dbReference type="Proteomes" id="UP001430954">
    <property type="component" value="Unassembled WGS sequence"/>
</dbReference>
<keyword evidence="1" id="KW-0812">Transmembrane</keyword>
<sequence>MHGVARTATGFRPHTQGFTLVELMVVLFIVGLMGAAVMLTALGEGDVLARDADTLATRLVRAQEEAILGTRAIQVVVDAAGHRVERQDFERWEALDDAPFRAVAWTPGTAPAFDGAAERVTFHFDESGGARVAAVALHRDGRRVQIGVGDDARIHVGGEAGAH</sequence>
<protein>
    <submittedName>
        <fullName evidence="2">Prepilin-type N-terminal cleavage/methylation domain-containing protein</fullName>
    </submittedName>
</protein>
<feature type="transmembrane region" description="Helical" evidence="1">
    <location>
        <begin position="20"/>
        <end position="42"/>
    </location>
</feature>
<comment type="caution">
    <text evidence="2">The sequence shown here is derived from an EMBL/GenBank/DDBJ whole genome shotgun (WGS) entry which is preliminary data.</text>
</comment>
<organism evidence="2 3">
    <name type="scientific">Novilysobacter selenitireducens</name>
    <dbReference type="NCBI Taxonomy" id="2872639"/>
    <lineage>
        <taxon>Bacteria</taxon>
        <taxon>Pseudomonadati</taxon>
        <taxon>Pseudomonadota</taxon>
        <taxon>Gammaproteobacteria</taxon>
        <taxon>Lysobacterales</taxon>
        <taxon>Lysobacteraceae</taxon>
        <taxon>Novilysobacter</taxon>
    </lineage>
</organism>
<dbReference type="InterPro" id="IPR045584">
    <property type="entry name" value="Pilin-like"/>
</dbReference>
<dbReference type="InterPro" id="IPR012902">
    <property type="entry name" value="N_methyl_site"/>
</dbReference>
<dbReference type="Gene3D" id="3.55.40.10">
    <property type="entry name" value="minor pseudopilin epsh domain"/>
    <property type="match status" value="1"/>
</dbReference>
<dbReference type="PROSITE" id="PS00409">
    <property type="entry name" value="PROKAR_NTER_METHYL"/>
    <property type="match status" value="1"/>
</dbReference>
<keyword evidence="3" id="KW-1185">Reference proteome</keyword>